<name>A0ABS5JA05_9BACT</name>
<dbReference type="InterPro" id="IPR013766">
    <property type="entry name" value="Thioredoxin_domain"/>
</dbReference>
<dbReference type="PROSITE" id="PS51257">
    <property type="entry name" value="PROKAR_LIPOPROTEIN"/>
    <property type="match status" value="1"/>
</dbReference>
<dbReference type="SUPFAM" id="SSF52833">
    <property type="entry name" value="Thioredoxin-like"/>
    <property type="match status" value="1"/>
</dbReference>
<dbReference type="Proteomes" id="UP000676386">
    <property type="component" value="Unassembled WGS sequence"/>
</dbReference>
<evidence type="ECO:0000256" key="1">
    <source>
        <dbReference type="SAM" id="SignalP"/>
    </source>
</evidence>
<proteinExistence type="predicted"/>
<feature type="chain" id="PRO_5046115515" evidence="1">
    <location>
        <begin position="24"/>
        <end position="158"/>
    </location>
</feature>
<dbReference type="Pfam" id="PF00578">
    <property type="entry name" value="AhpC-TSA"/>
    <property type="match status" value="1"/>
</dbReference>
<accession>A0ABS5JA05</accession>
<feature type="domain" description="Thioredoxin" evidence="2">
    <location>
        <begin position="19"/>
        <end position="158"/>
    </location>
</feature>
<dbReference type="RefSeq" id="WP_211977204.1">
    <property type="nucleotide sequence ID" value="NZ_CBFHAM010000018.1"/>
</dbReference>
<organism evidence="3 4">
    <name type="scientific">Chitinophaga hostae</name>
    <dbReference type="NCBI Taxonomy" id="2831022"/>
    <lineage>
        <taxon>Bacteria</taxon>
        <taxon>Pseudomonadati</taxon>
        <taxon>Bacteroidota</taxon>
        <taxon>Chitinophagia</taxon>
        <taxon>Chitinophagales</taxon>
        <taxon>Chitinophagaceae</taxon>
        <taxon>Chitinophaga</taxon>
    </lineage>
</organism>
<evidence type="ECO:0000259" key="2">
    <source>
        <dbReference type="PROSITE" id="PS51352"/>
    </source>
</evidence>
<dbReference type="InterPro" id="IPR000866">
    <property type="entry name" value="AhpC/TSA"/>
</dbReference>
<dbReference type="PROSITE" id="PS51352">
    <property type="entry name" value="THIOREDOXIN_2"/>
    <property type="match status" value="1"/>
</dbReference>
<evidence type="ECO:0000313" key="4">
    <source>
        <dbReference type="Proteomes" id="UP000676386"/>
    </source>
</evidence>
<dbReference type="Gene3D" id="3.40.30.10">
    <property type="entry name" value="Glutaredoxin"/>
    <property type="match status" value="1"/>
</dbReference>
<reference evidence="3 4" key="1">
    <citation type="submission" date="2021-04" db="EMBL/GenBank/DDBJ databases">
        <title>Chitinophaga sp. nov., isolated from the rhizosphere soil.</title>
        <authorList>
            <person name="He S."/>
        </authorList>
    </citation>
    <scope>NUCLEOTIDE SEQUENCE [LARGE SCALE GENOMIC DNA]</scope>
    <source>
        <strain evidence="3 4">2R12</strain>
    </source>
</reference>
<keyword evidence="4" id="KW-1185">Reference proteome</keyword>
<comment type="caution">
    <text evidence="3">The sequence shown here is derived from an EMBL/GenBank/DDBJ whole genome shotgun (WGS) entry which is preliminary data.</text>
</comment>
<keyword evidence="1" id="KW-0732">Signal</keyword>
<feature type="signal peptide" evidence="1">
    <location>
        <begin position="1"/>
        <end position="23"/>
    </location>
</feature>
<evidence type="ECO:0000313" key="3">
    <source>
        <dbReference type="EMBL" id="MBS0032044.1"/>
    </source>
</evidence>
<gene>
    <name evidence="3" type="ORF">KE626_32225</name>
</gene>
<dbReference type="EMBL" id="JAGTXB010000027">
    <property type="protein sequence ID" value="MBS0032044.1"/>
    <property type="molecule type" value="Genomic_DNA"/>
</dbReference>
<protein>
    <submittedName>
        <fullName evidence="3">Redoxin domain-containing protein</fullName>
    </submittedName>
</protein>
<sequence>MKRIAFYLLAVCFFLGACKRAESDIPVFNLLLSDSSTIVNTGRIPAGKITMFVFFSPDCEYCQDETIDLIKNMEAVKSIQFYFVSLAAVSQIHEFVEFYKLGNYANITVGKDYTSSFPKLSGVKAIPTSIIYDREGQLRVVIKGGFTVKQLLEKIEQL</sequence>
<dbReference type="InterPro" id="IPR036249">
    <property type="entry name" value="Thioredoxin-like_sf"/>
</dbReference>